<feature type="transmembrane region" description="Helical" evidence="9">
    <location>
        <begin position="123"/>
        <end position="143"/>
    </location>
</feature>
<evidence type="ECO:0000256" key="8">
    <source>
        <dbReference type="ARBA" id="ARBA00023303"/>
    </source>
</evidence>
<dbReference type="EMBL" id="CP136892">
    <property type="protein sequence ID" value="WOL00779.1"/>
    <property type="molecule type" value="Genomic_DNA"/>
</dbReference>
<gene>
    <name evidence="10" type="ORF">Cni_G09492</name>
</gene>
<comment type="similarity">
    <text evidence="2">Belongs to the aromatic acid exporter (TC 2.A.85) family.</text>
</comment>
<evidence type="ECO:0000256" key="5">
    <source>
        <dbReference type="ARBA" id="ARBA00022989"/>
    </source>
</evidence>
<keyword evidence="11" id="KW-1185">Reference proteome</keyword>
<dbReference type="GO" id="GO:0016020">
    <property type="term" value="C:membrane"/>
    <property type="evidence" value="ECO:0007669"/>
    <property type="project" value="UniProtKB-SubCell"/>
</dbReference>
<evidence type="ECO:0000313" key="11">
    <source>
        <dbReference type="Proteomes" id="UP001327560"/>
    </source>
</evidence>
<dbReference type="Pfam" id="PF11744">
    <property type="entry name" value="ALMT"/>
    <property type="match status" value="1"/>
</dbReference>
<keyword evidence="4 9" id="KW-0812">Transmembrane</keyword>
<organism evidence="10 11">
    <name type="scientific">Canna indica</name>
    <name type="common">Indian-shot</name>
    <dbReference type="NCBI Taxonomy" id="4628"/>
    <lineage>
        <taxon>Eukaryota</taxon>
        <taxon>Viridiplantae</taxon>
        <taxon>Streptophyta</taxon>
        <taxon>Embryophyta</taxon>
        <taxon>Tracheophyta</taxon>
        <taxon>Spermatophyta</taxon>
        <taxon>Magnoliopsida</taxon>
        <taxon>Liliopsida</taxon>
        <taxon>Zingiberales</taxon>
        <taxon>Cannaceae</taxon>
        <taxon>Canna</taxon>
    </lineage>
</organism>
<sequence>MNGKKGSSNSSISINIFLPAANAGAPPALEATKKPESIGGGEGPVIPMSKWMKEVWEFAKEDTDRVTFSLKVGLACLLVSLLILIRAPYQVFGGSIIWSILTVAIMFEYTVGATFNRGFNRALGSLLAGIFAVVVIQVAMSSGHIAEPYVIGLSIFLIGSITSFMKLWPSLVPYEYGFRVILFTYCLIIVSGYRMGNPIRTAMDRLYSIAIGAIVAVLVNVLIFPIWAGEQLHKELVKHFNSVADSLEECVKKYVSDDGSEYPEFAKTVMDDFQDEPAYKKCRATLNSSAKIDSLANSAKWEPPHGRFMQMFYPWTEYVKVGAVLRHCAYEVMALHGCLHSEIQAPYNLRCTFRAEILDATDQAAELLRSLAKGINNMKHNLQSGLLKRVHSSTERLQRSIDMHSYLLTSTMNVDCPPSKPPPSKLSNALSFNAVGAETESCKKTADGINNGAPLQAEYSYHETMKKQQRRLHSWPSREVDDFDDDMNAGEVIPRMRALESTAALSLATFTSLLIEFVARLDHLVEAVDGLAKLAKFKQEIAC</sequence>
<evidence type="ECO:0000256" key="9">
    <source>
        <dbReference type="SAM" id="Phobius"/>
    </source>
</evidence>
<evidence type="ECO:0000256" key="2">
    <source>
        <dbReference type="ARBA" id="ARBA00007079"/>
    </source>
</evidence>
<feature type="transmembrane region" description="Helical" evidence="9">
    <location>
        <begin position="68"/>
        <end position="85"/>
    </location>
</feature>
<dbReference type="GO" id="GO:0034220">
    <property type="term" value="P:monoatomic ion transmembrane transport"/>
    <property type="evidence" value="ECO:0007669"/>
    <property type="project" value="UniProtKB-KW"/>
</dbReference>
<keyword evidence="3" id="KW-0813">Transport</keyword>
<feature type="transmembrane region" description="Helical" evidence="9">
    <location>
        <begin position="149"/>
        <end position="169"/>
    </location>
</feature>
<feature type="transmembrane region" description="Helical" evidence="9">
    <location>
        <begin position="176"/>
        <end position="194"/>
    </location>
</feature>
<keyword evidence="5 9" id="KW-1133">Transmembrane helix</keyword>
<name>A0AAQ3Q7S2_9LILI</name>
<evidence type="ECO:0000256" key="1">
    <source>
        <dbReference type="ARBA" id="ARBA00004141"/>
    </source>
</evidence>
<dbReference type="Proteomes" id="UP001327560">
    <property type="component" value="Chromosome 3"/>
</dbReference>
<dbReference type="InterPro" id="IPR020966">
    <property type="entry name" value="ALMT"/>
</dbReference>
<keyword evidence="6" id="KW-0406">Ion transport</keyword>
<evidence type="ECO:0000256" key="3">
    <source>
        <dbReference type="ARBA" id="ARBA00022448"/>
    </source>
</evidence>
<keyword evidence="7 9" id="KW-0472">Membrane</keyword>
<keyword evidence="8" id="KW-0407">Ion channel</keyword>
<evidence type="ECO:0000256" key="6">
    <source>
        <dbReference type="ARBA" id="ARBA00023065"/>
    </source>
</evidence>
<dbReference type="AlphaFoldDB" id="A0AAQ3Q7S2"/>
<comment type="subcellular location">
    <subcellularLocation>
        <location evidence="1">Membrane</location>
        <topology evidence="1">Multi-pass membrane protein</topology>
    </subcellularLocation>
</comment>
<evidence type="ECO:0000256" key="7">
    <source>
        <dbReference type="ARBA" id="ARBA00023136"/>
    </source>
</evidence>
<accession>A0AAQ3Q7S2</accession>
<evidence type="ECO:0000313" key="10">
    <source>
        <dbReference type="EMBL" id="WOL00779.1"/>
    </source>
</evidence>
<protein>
    <submittedName>
        <fullName evidence="10">Aluminum-activated malate transporter 9-like</fullName>
    </submittedName>
</protein>
<proteinExistence type="inferred from homology"/>
<dbReference type="PANTHER" id="PTHR31086">
    <property type="entry name" value="ALUMINUM-ACTIVATED MALATE TRANSPORTER 10"/>
    <property type="match status" value="1"/>
</dbReference>
<reference evidence="10 11" key="1">
    <citation type="submission" date="2023-10" db="EMBL/GenBank/DDBJ databases">
        <title>Chromosome-scale genome assembly provides insights into flower coloration mechanisms of Canna indica.</title>
        <authorList>
            <person name="Li C."/>
        </authorList>
    </citation>
    <scope>NUCLEOTIDE SEQUENCE [LARGE SCALE GENOMIC DNA]</scope>
    <source>
        <tissue evidence="10">Flower</tissue>
    </source>
</reference>
<feature type="transmembrane region" description="Helical" evidence="9">
    <location>
        <begin position="91"/>
        <end position="111"/>
    </location>
</feature>
<feature type="transmembrane region" description="Helical" evidence="9">
    <location>
        <begin position="206"/>
        <end position="228"/>
    </location>
</feature>
<dbReference type="GO" id="GO:0015743">
    <property type="term" value="P:malate transport"/>
    <property type="evidence" value="ECO:0007669"/>
    <property type="project" value="InterPro"/>
</dbReference>
<evidence type="ECO:0000256" key="4">
    <source>
        <dbReference type="ARBA" id="ARBA00022692"/>
    </source>
</evidence>